<dbReference type="HOGENOM" id="CLU_000604_8_1_5"/>
<feature type="transmembrane region" description="Helical" evidence="8">
    <location>
        <begin position="25"/>
        <end position="51"/>
    </location>
</feature>
<dbReference type="GO" id="GO:0004015">
    <property type="term" value="F:adenosylmethionine-8-amino-7-oxononanoate transaminase activity"/>
    <property type="evidence" value="ECO:0007669"/>
    <property type="project" value="UniProtKB-EC"/>
</dbReference>
<keyword evidence="4" id="KW-1003">Cell membrane</keyword>
<dbReference type="GO" id="GO:0098797">
    <property type="term" value="C:plasma membrane protein complex"/>
    <property type="evidence" value="ECO:0007669"/>
    <property type="project" value="TreeGrafter"/>
</dbReference>
<dbReference type="InterPro" id="IPR051447">
    <property type="entry name" value="Lipoprotein-release_system"/>
</dbReference>
<gene>
    <name evidence="11" type="ordered locus">SAR116_0522</name>
</gene>
<sequence>MALFFSPVERMLALRYMRARRAEGFISVIAWFSLAGITLGVATLIIVMSVMNGFRAELVDRILGLNGHVAIYSTEGNGIKNYDDLALSITDMPGVIAVTPQIEGQVMATKNAVSLGAVIRGVRWSDLAARKPLWDSLDDKAIASFRDDGGVLIGKTMAFKTGIVPGGTITLTTARGKATAFGTLPTRRSFKVAGIFDVGMHEYDTSFIFMPLDVAGEFLGLPTSVSGLEIYVDDPQNIAFYRATIASTLTKNLRAFDWLDRNKSFLNALAVERNVMFLILTLIILVAAFNIVSSMIMLVRSKNADIAVLRTMGASGGSILRVFLMTGASIGVVGTAIGSVLGMLFCWKIDAIKQFLEGMTGSELFAAEIYFLSNLPAKVDSQEVLMVIVMAISLSFIASLYPAWRATRIAPAEALRYE</sequence>
<feature type="transmembrane region" description="Helical" evidence="8">
    <location>
        <begin position="275"/>
        <end position="299"/>
    </location>
</feature>
<evidence type="ECO:0000313" key="12">
    <source>
        <dbReference type="Proteomes" id="UP000007460"/>
    </source>
</evidence>
<dbReference type="eggNOG" id="COG4591">
    <property type="taxonomic scope" value="Bacteria"/>
</dbReference>
<evidence type="ECO:0000256" key="7">
    <source>
        <dbReference type="ARBA" id="ARBA00023136"/>
    </source>
</evidence>
<dbReference type="InterPro" id="IPR011925">
    <property type="entry name" value="LolCE_TM"/>
</dbReference>
<evidence type="ECO:0000256" key="6">
    <source>
        <dbReference type="ARBA" id="ARBA00022989"/>
    </source>
</evidence>
<dbReference type="Proteomes" id="UP000007460">
    <property type="component" value="Chromosome"/>
</dbReference>
<dbReference type="Pfam" id="PF12704">
    <property type="entry name" value="MacB_PCD"/>
    <property type="match status" value="1"/>
</dbReference>
<keyword evidence="5 8" id="KW-0812">Transmembrane</keyword>
<accession>D5BR68</accession>
<evidence type="ECO:0000256" key="2">
    <source>
        <dbReference type="ARBA" id="ARBA00005236"/>
    </source>
</evidence>
<evidence type="ECO:0000256" key="5">
    <source>
        <dbReference type="ARBA" id="ARBA00022692"/>
    </source>
</evidence>
<evidence type="ECO:0000259" key="10">
    <source>
        <dbReference type="Pfam" id="PF12704"/>
    </source>
</evidence>
<organism evidence="11 12">
    <name type="scientific">Puniceispirillum marinum (strain IMCC1322)</name>
    <dbReference type="NCBI Taxonomy" id="488538"/>
    <lineage>
        <taxon>Bacteria</taxon>
        <taxon>Pseudomonadati</taxon>
        <taxon>Pseudomonadota</taxon>
        <taxon>Alphaproteobacteria</taxon>
        <taxon>Candidatus Puniceispirillales</taxon>
        <taxon>Candidatus Puniceispirillaceae</taxon>
        <taxon>Candidatus Puniceispirillum</taxon>
    </lineage>
</organism>
<dbReference type="OrthoDB" id="9808461at2"/>
<dbReference type="InterPro" id="IPR003838">
    <property type="entry name" value="ABC3_permease_C"/>
</dbReference>
<dbReference type="KEGG" id="apb:SAR116_0522"/>
<dbReference type="EC" id="2.6.1.62" evidence="11"/>
<keyword evidence="6 8" id="KW-1133">Transmembrane helix</keyword>
<dbReference type="NCBIfam" id="TIGR02212">
    <property type="entry name" value="lolCE"/>
    <property type="match status" value="1"/>
</dbReference>
<feature type="domain" description="ABC3 transporter permease C-terminal" evidence="9">
    <location>
        <begin position="278"/>
        <end position="411"/>
    </location>
</feature>
<evidence type="ECO:0000256" key="4">
    <source>
        <dbReference type="ARBA" id="ARBA00022475"/>
    </source>
</evidence>
<protein>
    <submittedName>
        <fullName evidence="11">ABC-type transport system, permease component</fullName>
        <ecNumber evidence="11">2.6.1.62</ecNumber>
    </submittedName>
</protein>
<dbReference type="PANTHER" id="PTHR30489">
    <property type="entry name" value="LIPOPROTEIN-RELEASING SYSTEM TRANSMEMBRANE PROTEIN LOLE"/>
    <property type="match status" value="1"/>
</dbReference>
<dbReference type="EMBL" id="CP001751">
    <property type="protein sequence ID" value="ADE38765.1"/>
    <property type="molecule type" value="Genomic_DNA"/>
</dbReference>
<evidence type="ECO:0000256" key="3">
    <source>
        <dbReference type="ARBA" id="ARBA00022448"/>
    </source>
</evidence>
<proteinExistence type="inferred from homology"/>
<feature type="transmembrane region" description="Helical" evidence="8">
    <location>
        <begin position="384"/>
        <end position="404"/>
    </location>
</feature>
<keyword evidence="11" id="KW-0808">Transferase</keyword>
<reference evidence="11 12" key="1">
    <citation type="journal article" date="2010" name="J. Bacteriol.">
        <title>Complete genome sequence of "Candidatus Puniceispirillum marinum" IMCC1322, a representative of the SAR116 clade in the Alphaproteobacteria.</title>
        <authorList>
            <person name="Oh H.M."/>
            <person name="Kwon K.K."/>
            <person name="Kang I."/>
            <person name="Kang S.G."/>
            <person name="Lee J.H."/>
            <person name="Kim S.J."/>
            <person name="Cho J.C."/>
        </authorList>
    </citation>
    <scope>NUCLEOTIDE SEQUENCE [LARGE SCALE GENOMIC DNA]</scope>
    <source>
        <strain evidence="11 12">IMCC1322</strain>
    </source>
</reference>
<comment type="similarity">
    <text evidence="2">Belongs to the ABC-4 integral membrane protein family. LolC/E subfamily.</text>
</comment>
<dbReference type="Pfam" id="PF02687">
    <property type="entry name" value="FtsX"/>
    <property type="match status" value="1"/>
</dbReference>
<keyword evidence="7 8" id="KW-0472">Membrane</keyword>
<dbReference type="PANTHER" id="PTHR30489:SF0">
    <property type="entry name" value="LIPOPROTEIN-RELEASING SYSTEM TRANSMEMBRANE PROTEIN LOLE"/>
    <property type="match status" value="1"/>
</dbReference>
<keyword evidence="11" id="KW-0032">Aminotransferase</keyword>
<keyword evidence="3" id="KW-0813">Transport</keyword>
<dbReference type="RefSeq" id="WP_013045394.1">
    <property type="nucleotide sequence ID" value="NC_014010.1"/>
</dbReference>
<dbReference type="AlphaFoldDB" id="D5BR68"/>
<dbReference type="STRING" id="488538.SAR116_0522"/>
<feature type="transmembrane region" description="Helical" evidence="8">
    <location>
        <begin position="319"/>
        <end position="347"/>
    </location>
</feature>
<evidence type="ECO:0000259" key="9">
    <source>
        <dbReference type="Pfam" id="PF02687"/>
    </source>
</evidence>
<evidence type="ECO:0000313" key="11">
    <source>
        <dbReference type="EMBL" id="ADE38765.1"/>
    </source>
</evidence>
<keyword evidence="12" id="KW-1185">Reference proteome</keyword>
<evidence type="ECO:0000256" key="8">
    <source>
        <dbReference type="SAM" id="Phobius"/>
    </source>
</evidence>
<feature type="domain" description="MacB-like periplasmic core" evidence="10">
    <location>
        <begin position="33"/>
        <end position="239"/>
    </location>
</feature>
<dbReference type="GO" id="GO:0042953">
    <property type="term" value="P:lipoprotein transport"/>
    <property type="evidence" value="ECO:0007669"/>
    <property type="project" value="InterPro"/>
</dbReference>
<dbReference type="InterPro" id="IPR025857">
    <property type="entry name" value="MacB_PCD"/>
</dbReference>
<comment type="subcellular location">
    <subcellularLocation>
        <location evidence="1">Cell membrane</location>
        <topology evidence="1">Multi-pass membrane protein</topology>
    </subcellularLocation>
</comment>
<evidence type="ECO:0000256" key="1">
    <source>
        <dbReference type="ARBA" id="ARBA00004651"/>
    </source>
</evidence>
<name>D5BR68_PUNMI</name>
<dbReference type="GO" id="GO:0044874">
    <property type="term" value="P:lipoprotein localization to outer membrane"/>
    <property type="evidence" value="ECO:0007669"/>
    <property type="project" value="TreeGrafter"/>
</dbReference>